<dbReference type="Proteomes" id="UP001190700">
    <property type="component" value="Unassembled WGS sequence"/>
</dbReference>
<dbReference type="AlphaFoldDB" id="A0AAE0C3T4"/>
<keyword evidence="2" id="KW-1185">Reference proteome</keyword>
<reference evidence="1 2" key="1">
    <citation type="journal article" date="2015" name="Genome Biol. Evol.">
        <title>Comparative Genomics of a Bacterivorous Green Alga Reveals Evolutionary Causalities and Consequences of Phago-Mixotrophic Mode of Nutrition.</title>
        <authorList>
            <person name="Burns J.A."/>
            <person name="Paasch A."/>
            <person name="Narechania A."/>
            <person name="Kim E."/>
        </authorList>
    </citation>
    <scope>NUCLEOTIDE SEQUENCE [LARGE SCALE GENOMIC DNA]</scope>
    <source>
        <strain evidence="1 2">PLY_AMNH</strain>
    </source>
</reference>
<protein>
    <submittedName>
        <fullName evidence="1">Uncharacterized protein</fullName>
    </submittedName>
</protein>
<gene>
    <name evidence="1" type="ORF">CYMTET_43164</name>
</gene>
<evidence type="ECO:0000313" key="2">
    <source>
        <dbReference type="Proteomes" id="UP001190700"/>
    </source>
</evidence>
<accession>A0AAE0C3T4</accession>
<organism evidence="1 2">
    <name type="scientific">Cymbomonas tetramitiformis</name>
    <dbReference type="NCBI Taxonomy" id="36881"/>
    <lineage>
        <taxon>Eukaryota</taxon>
        <taxon>Viridiplantae</taxon>
        <taxon>Chlorophyta</taxon>
        <taxon>Pyramimonadophyceae</taxon>
        <taxon>Pyramimonadales</taxon>
        <taxon>Pyramimonadaceae</taxon>
        <taxon>Cymbomonas</taxon>
    </lineage>
</organism>
<comment type="caution">
    <text evidence="1">The sequence shown here is derived from an EMBL/GenBank/DDBJ whole genome shotgun (WGS) entry which is preliminary data.</text>
</comment>
<name>A0AAE0C3T4_9CHLO</name>
<proteinExistence type="predicted"/>
<sequence>MNSDLVRSWSVGGTTANARNFDSTTLWRVEKPDSGVELDTTWRMLQAVGAAPRGMQEGILRQPNFLSDDDFANLTQIARRIRPSAVPIEGPYGQGRLWTRFPSFSPAVELLASEKTASRVSELVGEQVVSAHDEGLELRVYTPGSSMDWHTDELLYAAPQYELVLTLWNSSDSRTEWRDADGRIQGEWTAPRSALLVRAESAAHRVTRITHGERVIVKAVYTPTLARPLTWDDEDLGEYI</sequence>
<dbReference type="EMBL" id="LGRX02029054">
    <property type="protein sequence ID" value="KAK3247334.1"/>
    <property type="molecule type" value="Genomic_DNA"/>
</dbReference>
<evidence type="ECO:0000313" key="1">
    <source>
        <dbReference type="EMBL" id="KAK3247334.1"/>
    </source>
</evidence>